<reference evidence="1 2" key="1">
    <citation type="journal article" date="2019" name="Genome Biol. Evol.">
        <title>Day and night: Metabolic profiles and evolutionary relationships of six axenic non-marine cyanobacteria.</title>
        <authorList>
            <person name="Will S.E."/>
            <person name="Henke P."/>
            <person name="Boedeker C."/>
            <person name="Huang S."/>
            <person name="Brinkmann H."/>
            <person name="Rohde M."/>
            <person name="Jarek M."/>
            <person name="Friedl T."/>
            <person name="Seufert S."/>
            <person name="Schumacher M."/>
            <person name="Overmann J."/>
            <person name="Neumann-Schaal M."/>
            <person name="Petersen J."/>
        </authorList>
    </citation>
    <scope>NUCLEOTIDE SEQUENCE [LARGE SCALE GENOMIC DNA]</scope>
    <source>
        <strain evidence="1 2">PCC 6912</strain>
    </source>
</reference>
<dbReference type="Gene3D" id="2.60.40.10">
    <property type="entry name" value="Immunoglobulins"/>
    <property type="match status" value="1"/>
</dbReference>
<evidence type="ECO:0000313" key="2">
    <source>
        <dbReference type="Proteomes" id="UP000268857"/>
    </source>
</evidence>
<dbReference type="EMBL" id="RSCJ01000007">
    <property type="protein sequence ID" value="RUR83319.1"/>
    <property type="molecule type" value="Genomic_DNA"/>
</dbReference>
<gene>
    <name evidence="1" type="ORF">PCC6912_21520</name>
</gene>
<evidence type="ECO:0000313" key="1">
    <source>
        <dbReference type="EMBL" id="RUR83319.1"/>
    </source>
</evidence>
<comment type="caution">
    <text evidence="1">The sequence shown here is derived from an EMBL/GenBank/DDBJ whole genome shotgun (WGS) entry which is preliminary data.</text>
</comment>
<dbReference type="RefSeq" id="WP_016874750.1">
    <property type="nucleotide sequence ID" value="NZ_AJLN01000116.1"/>
</dbReference>
<dbReference type="InterPro" id="IPR013783">
    <property type="entry name" value="Ig-like_fold"/>
</dbReference>
<keyword evidence="2" id="KW-1185">Reference proteome</keyword>
<organism evidence="1 2">
    <name type="scientific">Chlorogloeopsis fritschii PCC 6912</name>
    <dbReference type="NCBI Taxonomy" id="211165"/>
    <lineage>
        <taxon>Bacteria</taxon>
        <taxon>Bacillati</taxon>
        <taxon>Cyanobacteriota</taxon>
        <taxon>Cyanophyceae</taxon>
        <taxon>Nostocales</taxon>
        <taxon>Chlorogloeopsidaceae</taxon>
        <taxon>Chlorogloeopsis</taxon>
    </lineage>
</organism>
<dbReference type="STRING" id="211165.GCA_000317285_04689"/>
<dbReference type="AlphaFoldDB" id="A0A433NKK0"/>
<name>A0A433NKK0_CHLFR</name>
<accession>A0A433NKK0</accession>
<sequence length="361" mass="40884">MTDILPATCYLINYYLGNKFIKQCNKGFRSGYIFSIILIFSVYTQTVGAFGSSPGRDWDSIPIPTNHAAYEYRFWELKDTQIARHTNALFHKIIKPPIDNEFYVQGLSGVIKQVLDEKNQPINSLISVGIGSEKIFKAELENTGVSRWFGYESALKKGEVRVRCQFFDKNNQLVKEVRLYVSGTPKQYETTNAIASILSPDEPGTYKLIFDLIAEGVNEFPKNSDVEYSFITVIVEDNRQFAQEIQIMEPFKSGKSGETVKIPLIVKNTSNFVWKNAGTNPVNLSYHWLDDNGKVIVFDGERTPLPGSLPVRGLIKLNATLKLPDNPGKYTLVLTMVKEYVAWFNDKNAKPLEIPVEIISR</sequence>
<proteinExistence type="predicted"/>
<dbReference type="OrthoDB" id="8034726at2"/>
<dbReference type="Proteomes" id="UP000268857">
    <property type="component" value="Unassembled WGS sequence"/>
</dbReference>
<protein>
    <submittedName>
        <fullName evidence="1">Uncharacterized protein</fullName>
    </submittedName>
</protein>